<comment type="caution">
    <text evidence="3">The sequence shown here is derived from an EMBL/GenBank/DDBJ whole genome shotgun (WGS) entry which is preliminary data.</text>
</comment>
<dbReference type="OrthoDB" id="191150at2759"/>
<sequence>MVKNAQVMERNLEVCSKMQIVQTRRGWFQECCGCEARSEFKYYNEDNVHFATSLDDSSCLCRICCQPSYPFKATVVEEGTTEEIMTVTRPFKCAVSACKCCCYQEVSISTPSSPHLGRVVERCWYCVPRFVVLDGRGREVYKLHQPTCCGGACVDCCKEGNPCGKGCCKVPFGVYDAGQEDTDGRDAVGAGKILRKPRSLASELFTDADVFDVDMPEGSTSEEKALLVGATLFLNANFFEGGE</sequence>
<comment type="similarity">
    <text evidence="1 2">Belongs to the phospholipid scramblase family.</text>
</comment>
<evidence type="ECO:0000256" key="2">
    <source>
        <dbReference type="RuleBase" id="RU363116"/>
    </source>
</evidence>
<organism evidence="3 4">
    <name type="scientific">Triparma retinervis</name>
    <dbReference type="NCBI Taxonomy" id="2557542"/>
    <lineage>
        <taxon>Eukaryota</taxon>
        <taxon>Sar</taxon>
        <taxon>Stramenopiles</taxon>
        <taxon>Ochrophyta</taxon>
        <taxon>Bolidophyceae</taxon>
        <taxon>Parmales</taxon>
        <taxon>Triparmaceae</taxon>
        <taxon>Triparma</taxon>
    </lineage>
</organism>
<keyword evidence="4" id="KW-1185">Reference proteome</keyword>
<dbReference type="Pfam" id="PF03803">
    <property type="entry name" value="Scramblase"/>
    <property type="match status" value="1"/>
</dbReference>
<dbReference type="InterPro" id="IPR005552">
    <property type="entry name" value="Scramblase"/>
</dbReference>
<dbReference type="GO" id="GO:0005886">
    <property type="term" value="C:plasma membrane"/>
    <property type="evidence" value="ECO:0007669"/>
    <property type="project" value="TreeGrafter"/>
</dbReference>
<proteinExistence type="inferred from homology"/>
<gene>
    <name evidence="3" type="ORF">TrRE_jg13118</name>
</gene>
<name>A0A9W7FWN0_9STRA</name>
<evidence type="ECO:0000313" key="3">
    <source>
        <dbReference type="EMBL" id="GMI21271.1"/>
    </source>
</evidence>
<dbReference type="PANTHER" id="PTHR23248:SF9">
    <property type="entry name" value="PHOSPHOLIPID SCRAMBLASE"/>
    <property type="match status" value="1"/>
</dbReference>
<evidence type="ECO:0000256" key="1">
    <source>
        <dbReference type="ARBA" id="ARBA00005350"/>
    </source>
</evidence>
<dbReference type="PANTHER" id="PTHR23248">
    <property type="entry name" value="PHOSPHOLIPID SCRAMBLASE-RELATED"/>
    <property type="match status" value="1"/>
</dbReference>
<reference evidence="3" key="1">
    <citation type="submission" date="2022-07" db="EMBL/GenBank/DDBJ databases">
        <title>Genome analysis of Parmales, a sister group of diatoms, reveals the evolutionary specialization of diatoms from phago-mixotrophs to photoautotrophs.</title>
        <authorList>
            <person name="Ban H."/>
            <person name="Sato S."/>
            <person name="Yoshikawa S."/>
            <person name="Kazumasa Y."/>
            <person name="Nakamura Y."/>
            <person name="Ichinomiya M."/>
            <person name="Saitoh K."/>
            <person name="Sato N."/>
            <person name="Blanc-Mathieu R."/>
            <person name="Endo H."/>
            <person name="Kuwata A."/>
            <person name="Ogata H."/>
        </authorList>
    </citation>
    <scope>NUCLEOTIDE SEQUENCE</scope>
</reference>
<dbReference type="GO" id="GO:0017128">
    <property type="term" value="F:phospholipid scramblase activity"/>
    <property type="evidence" value="ECO:0007669"/>
    <property type="project" value="InterPro"/>
</dbReference>
<protein>
    <recommendedName>
        <fullName evidence="2">Phospholipid scramblase</fullName>
    </recommendedName>
</protein>
<evidence type="ECO:0000313" key="4">
    <source>
        <dbReference type="Proteomes" id="UP001165082"/>
    </source>
</evidence>
<dbReference type="EMBL" id="BRXZ01008092">
    <property type="protein sequence ID" value="GMI21271.1"/>
    <property type="molecule type" value="Genomic_DNA"/>
</dbReference>
<dbReference type="Proteomes" id="UP001165082">
    <property type="component" value="Unassembled WGS sequence"/>
</dbReference>
<dbReference type="AlphaFoldDB" id="A0A9W7FWN0"/>
<accession>A0A9W7FWN0</accession>